<dbReference type="InterPro" id="IPR036607">
    <property type="entry name" value="PRKCSH"/>
</dbReference>
<feature type="coiled-coil region" evidence="3">
    <location>
        <begin position="316"/>
        <end position="346"/>
    </location>
</feature>
<dbReference type="InterPro" id="IPR018247">
    <property type="entry name" value="EF_Hand_1_Ca_BS"/>
</dbReference>
<name>A0A3N0YY10_ANAGA</name>
<proteinExistence type="predicted"/>
<evidence type="ECO:0000256" key="1">
    <source>
        <dbReference type="ARBA" id="ARBA00022387"/>
    </source>
</evidence>
<organism evidence="7 8">
    <name type="scientific">Anabarilius grahami</name>
    <name type="common">Kanglang fish</name>
    <name type="synonym">Barilius grahami</name>
    <dbReference type="NCBI Taxonomy" id="495550"/>
    <lineage>
        <taxon>Eukaryota</taxon>
        <taxon>Metazoa</taxon>
        <taxon>Chordata</taxon>
        <taxon>Craniata</taxon>
        <taxon>Vertebrata</taxon>
        <taxon>Euteleostomi</taxon>
        <taxon>Actinopterygii</taxon>
        <taxon>Neopterygii</taxon>
        <taxon>Teleostei</taxon>
        <taxon>Ostariophysi</taxon>
        <taxon>Cypriniformes</taxon>
        <taxon>Xenocyprididae</taxon>
        <taxon>Xenocypridinae</taxon>
        <taxon>Xenocypridinae incertae sedis</taxon>
        <taxon>Anabarilius</taxon>
    </lineage>
</organism>
<evidence type="ECO:0000259" key="5">
    <source>
        <dbReference type="Pfam" id="PF12999"/>
    </source>
</evidence>
<dbReference type="InterPro" id="IPR028146">
    <property type="entry name" value="PRKCSH_N"/>
</dbReference>
<dbReference type="InterPro" id="IPR039794">
    <property type="entry name" value="Gtb1-like"/>
</dbReference>
<feature type="domain" description="Glucosidase II beta subunit N-terminal" evidence="5">
    <location>
        <begin position="11"/>
        <end position="170"/>
    </location>
</feature>
<evidence type="ECO:0000256" key="2">
    <source>
        <dbReference type="ARBA" id="ARBA00022824"/>
    </source>
</evidence>
<dbReference type="OrthoDB" id="28322at2759"/>
<dbReference type="InterPro" id="IPR009011">
    <property type="entry name" value="Man6P_isomerase_rcpt-bd_dom_sf"/>
</dbReference>
<protein>
    <recommendedName>
        <fullName evidence="1">Glucosidase 2 subunit beta</fullName>
    </recommendedName>
</protein>
<dbReference type="Pfam" id="PF12999">
    <property type="entry name" value="PRKCSH-like"/>
    <property type="match status" value="1"/>
</dbReference>
<keyword evidence="4" id="KW-0732">Signal</keyword>
<evidence type="ECO:0000259" key="6">
    <source>
        <dbReference type="Pfam" id="PF13015"/>
    </source>
</evidence>
<feature type="signal peptide" evidence="4">
    <location>
        <begin position="1"/>
        <end position="19"/>
    </location>
</feature>
<dbReference type="PANTHER" id="PTHR12630">
    <property type="entry name" value="N-LINKED OLIGOSACCHARIDE PROCESSING"/>
    <property type="match status" value="1"/>
</dbReference>
<dbReference type="GO" id="GO:0006491">
    <property type="term" value="P:N-glycan processing"/>
    <property type="evidence" value="ECO:0007669"/>
    <property type="project" value="TreeGrafter"/>
</dbReference>
<evidence type="ECO:0000256" key="3">
    <source>
        <dbReference type="SAM" id="Coils"/>
    </source>
</evidence>
<dbReference type="SUPFAM" id="SSF50911">
    <property type="entry name" value="Mannose 6-phosphate receptor domain"/>
    <property type="match status" value="1"/>
</dbReference>
<dbReference type="AlphaFoldDB" id="A0A3N0YY10"/>
<feature type="chain" id="PRO_5018249349" description="Glucosidase 2 subunit beta" evidence="4">
    <location>
        <begin position="20"/>
        <end position="477"/>
    </location>
</feature>
<dbReference type="Proteomes" id="UP000281406">
    <property type="component" value="Unassembled WGS sequence"/>
</dbReference>
<dbReference type="Gene3D" id="2.70.130.10">
    <property type="entry name" value="Mannose-6-phosphate receptor binding domain"/>
    <property type="match status" value="1"/>
</dbReference>
<dbReference type="GO" id="GO:0017177">
    <property type="term" value="C:glucosidase II complex"/>
    <property type="evidence" value="ECO:0007669"/>
    <property type="project" value="TreeGrafter"/>
</dbReference>
<feature type="coiled-coil region" evidence="3">
    <location>
        <begin position="150"/>
        <end position="220"/>
    </location>
</feature>
<dbReference type="FunFam" id="2.70.130.10:FF:000014">
    <property type="entry name" value="glucosidase 2 subunit beta isoform X1"/>
    <property type="match status" value="1"/>
</dbReference>
<gene>
    <name evidence="7" type="ORF">DPX16_12104</name>
</gene>
<feature type="domain" description="Glucosidase 2 subunit beta-like" evidence="6">
    <location>
        <begin position="325"/>
        <end position="463"/>
    </location>
</feature>
<evidence type="ECO:0000313" key="7">
    <source>
        <dbReference type="EMBL" id="ROL51195.1"/>
    </source>
</evidence>
<dbReference type="EMBL" id="RJVU01019149">
    <property type="protein sequence ID" value="ROL51195.1"/>
    <property type="molecule type" value="Genomic_DNA"/>
</dbReference>
<keyword evidence="3" id="KW-0175">Coiled coil</keyword>
<reference evidence="7 8" key="1">
    <citation type="submission" date="2018-10" db="EMBL/GenBank/DDBJ databases">
        <title>Genome assembly for a Yunnan-Guizhou Plateau 3E fish, Anabarilius grahami (Regan), and its evolutionary and genetic applications.</title>
        <authorList>
            <person name="Jiang W."/>
        </authorList>
    </citation>
    <scope>NUCLEOTIDE SEQUENCE [LARGE SCALE GENOMIC DNA]</scope>
    <source>
        <strain evidence="7">AG-KIZ</strain>
        <tissue evidence="7">Muscle</tissue>
    </source>
</reference>
<evidence type="ECO:0000256" key="4">
    <source>
        <dbReference type="SAM" id="SignalP"/>
    </source>
</evidence>
<comment type="caution">
    <text evidence="7">The sequence shown here is derived from an EMBL/GenBank/DDBJ whole genome shotgun (WGS) entry which is preliminary data.</text>
</comment>
<sequence length="477" mass="53518">MTCIHLLLTLVFAVSLGSAVEIQRPRGVPLSKKAFYEENKPFTCLDGSRTIPFDRVNDDYCDCKDGSDEPGTAACPNGSFHCTNAGYRPSFIPSSRINDGICDCCDTTDEYNSGAKCENTCKELGRKERDVLQKMAEITKEGFLLKQQLIEEAKKGRQEKQDKVTDMQENKKELEEKVEALRTVKETAEQPEKEAKERHLKAWEEQKAAIRLEKDKAKMAEAFLELDDNADGFVSVSELQTHAELDPDADGTLTETEAQGLIGGTEQVDTSTFESVWANIKDKYHSEAPPTVRTPEKSQDDEEAMAPYDVDTQVLIDAAQKARDDFEEAEKALREMDDQIGNIEKELSFDFGPNAEFTYLYSQCYELSTSEYIYRLCPFNRVSQKPKYGGSETNLGSWGSWSGPENNKYLVMKYEHGTGCWQGPSRSTAVKLTCGKETVVTSTSEPSRCEYLMEFTTPAVCQEPTNIDLSPHGHEEL</sequence>
<keyword evidence="2" id="KW-0256">Endoplasmic reticulum</keyword>
<dbReference type="PANTHER" id="PTHR12630:SF20">
    <property type="entry name" value="GLUCOSIDASE 2 SUBUNIT BETA"/>
    <property type="match status" value="1"/>
</dbReference>
<dbReference type="Pfam" id="PF13015">
    <property type="entry name" value="PRKCSH_1"/>
    <property type="match status" value="1"/>
</dbReference>
<accession>A0A3N0YY10</accession>
<keyword evidence="8" id="KW-1185">Reference proteome</keyword>
<dbReference type="GO" id="GO:0001889">
    <property type="term" value="P:liver development"/>
    <property type="evidence" value="ECO:0007669"/>
    <property type="project" value="TreeGrafter"/>
</dbReference>
<dbReference type="PROSITE" id="PS00018">
    <property type="entry name" value="EF_HAND_1"/>
    <property type="match status" value="1"/>
</dbReference>
<evidence type="ECO:0000313" key="8">
    <source>
        <dbReference type="Proteomes" id="UP000281406"/>
    </source>
</evidence>